<comment type="caution">
    <text evidence="3">The sequence shown here is derived from an EMBL/GenBank/DDBJ whole genome shotgun (WGS) entry which is preliminary data.</text>
</comment>
<dbReference type="EMBL" id="QOIL01000015">
    <property type="protein sequence ID" value="RCG27890.1"/>
    <property type="molecule type" value="Genomic_DNA"/>
</dbReference>
<dbReference type="AlphaFoldDB" id="A0A367FE70"/>
<reference evidence="3 4" key="1">
    <citation type="submission" date="2018-06" db="EMBL/GenBank/DDBJ databases">
        <title>Sphaerisporangium craniellae sp. nov., isolated from a marine sponge in the South China Sea.</title>
        <authorList>
            <person name="Li L."/>
        </authorList>
    </citation>
    <scope>NUCLEOTIDE SEQUENCE [LARGE SCALE GENOMIC DNA]</scope>
    <source>
        <strain evidence="3 4">CCTCC AA 208026</strain>
    </source>
</reference>
<sequence>MARAFTDDTLSLSGDGFFVAHLGSATLRGSWWTAGGSLEVAAESPPGEVRPTSIDGYLTMDADGSWSLDALYVGPGRFGAVIARVRQRLVSLHEQEAGPVVRRIGEVPVPTSYAVTLRGTHNGIRLPEQPAMLFLEKPPPGSPLAVNVTLATDTVTSPGDMMMIAAEPGSSRVTASGGVVDVVIDPGPSDPVGAFWAYREPRLPIAGLVQARRGGARIEVAGDQVTGRLWLGGVGADGVAGRYEATFSGRRVKADWVPGEGGGPPGADSYRQDPAPPSSPSGGAVERLAAKLADASLRGRWRGVLGTGVRLAVGTGGEPAVPGEGSRYAGGAVVAGEGSGDAGRAVVAGGGSGGGAVAGEGADRGGGVAVAVAGDEFWPVSSGRVNRAARPGGADALGRRGFLRLAQGPDVAAGLIPDDGDLRLAVLVRDDKDDPDEPDDPDRDADDAFTAEDRTALRHLGIDLQTSGRYGQADRVLERAARLYADPPESGDMGKDVLDRLGLVEARIRCAFARSDHARMRDLLAVLADLRRTSVTTLNPWRSVVRSAETSVAELAERLRYFRQAAADARERLSDGPDLVTATEVHAAASDAVAALAPLEQVVGRMRPVPEDLATSTSAAAALDGTSASGAAGFGVASATGAAGLDVASASGAAGFGAAPSTRGAGFGAAPAAAVAELDRALAAAAHGLRAAVPASWESSDHTGRVYTEALGEDEVPAPRELFAILARDGAAELDLLRDRVAGSDAAGGAARLRDGTQEGLRLASRYVEMARALLDADWDRIQSTRRAMPFYERIVTLLLDLDAPEDALVASEMSRARAFADLLEARSDRPAPPGLETAGVVDRTRLAEILAAHDATVVEYFLTGDLLVIWVVPPGGRMRVIRRPLDRRRLTEAVGTFTRLSRLGQLSDPLREAMADALRLLHADLWQVIPAGLLPADPDAPVTVVPHAELFQVPFCALRDAEGTHLVHRHAIRVLPALAILPDLAARRARAARAAPSLVALVNPAPLADGSWPLDATERGFGDIARYYAEGRRRVHRGAGAGIATLREAGAEGTVLFLGTHAKVVRDDPMMSYVALAGSDADDGLLRARDVPGLHLAADLVILAACETGGGEVTPDGVVGFSRAFLAAGPSALLMTLYPVGEVTTLDVMVEFHGCWLEDGLEPVSALRRAQAQAAAELSASREPHVWAACTYYGL</sequence>
<dbReference type="Proteomes" id="UP000253094">
    <property type="component" value="Unassembled WGS sequence"/>
</dbReference>
<feature type="domain" description="CHAT" evidence="2">
    <location>
        <begin position="919"/>
        <end position="1195"/>
    </location>
</feature>
<dbReference type="PANTHER" id="PTHR10098">
    <property type="entry name" value="RAPSYN-RELATED"/>
    <property type="match status" value="1"/>
</dbReference>
<dbReference type="InterPro" id="IPR024983">
    <property type="entry name" value="CHAT_dom"/>
</dbReference>
<proteinExistence type="predicted"/>
<evidence type="ECO:0000313" key="4">
    <source>
        <dbReference type="Proteomes" id="UP000253094"/>
    </source>
</evidence>
<evidence type="ECO:0000313" key="3">
    <source>
        <dbReference type="EMBL" id="RCG27890.1"/>
    </source>
</evidence>
<keyword evidence="4" id="KW-1185">Reference proteome</keyword>
<feature type="region of interest" description="Disordered" evidence="1">
    <location>
        <begin position="254"/>
        <end position="284"/>
    </location>
</feature>
<name>A0A367FE70_9ACTN</name>
<gene>
    <name evidence="3" type="ORF">DQ384_25550</name>
</gene>
<protein>
    <submittedName>
        <fullName evidence="3">CHAT domain-containing protein</fullName>
    </submittedName>
</protein>
<dbReference type="Pfam" id="PF12770">
    <property type="entry name" value="CHAT"/>
    <property type="match status" value="1"/>
</dbReference>
<organism evidence="3 4">
    <name type="scientific">Sphaerisporangium album</name>
    <dbReference type="NCBI Taxonomy" id="509200"/>
    <lineage>
        <taxon>Bacteria</taxon>
        <taxon>Bacillati</taxon>
        <taxon>Actinomycetota</taxon>
        <taxon>Actinomycetes</taxon>
        <taxon>Streptosporangiales</taxon>
        <taxon>Streptosporangiaceae</taxon>
        <taxon>Sphaerisporangium</taxon>
    </lineage>
</organism>
<evidence type="ECO:0000256" key="1">
    <source>
        <dbReference type="SAM" id="MobiDB-lite"/>
    </source>
</evidence>
<accession>A0A367FE70</accession>
<dbReference type="PANTHER" id="PTHR10098:SF108">
    <property type="entry name" value="TETRATRICOPEPTIDE REPEAT PROTEIN 28"/>
    <property type="match status" value="1"/>
</dbReference>
<evidence type="ECO:0000259" key="2">
    <source>
        <dbReference type="Pfam" id="PF12770"/>
    </source>
</evidence>